<keyword evidence="1" id="KW-0472">Membrane</keyword>
<evidence type="ECO:0000313" key="2">
    <source>
        <dbReference type="EMBL" id="SCL64629.1"/>
    </source>
</evidence>
<dbReference type="Proteomes" id="UP000198937">
    <property type="component" value="Unassembled WGS sequence"/>
</dbReference>
<dbReference type="AlphaFoldDB" id="A0A1C6VE35"/>
<feature type="transmembrane region" description="Helical" evidence="1">
    <location>
        <begin position="12"/>
        <end position="28"/>
    </location>
</feature>
<keyword evidence="1" id="KW-0812">Transmembrane</keyword>
<sequence length="126" mass="13236">MPGQPRRWSRVAGYTMMAAAGIGAAAYPTPSVRDATGPLVYLWATFLVIGGLLAAYGAVTDRWIGEHLGLPLLWAAHGVYAVVLAAALAPASAVASLAIGAFALLLFGRWRDVATVRREATRQACE</sequence>
<evidence type="ECO:0000256" key="1">
    <source>
        <dbReference type="SAM" id="Phobius"/>
    </source>
</evidence>
<dbReference type="STRING" id="683228.GA0070617_5518"/>
<organism evidence="2 3">
    <name type="scientific">Micromonospora yangpuensis</name>
    <dbReference type="NCBI Taxonomy" id="683228"/>
    <lineage>
        <taxon>Bacteria</taxon>
        <taxon>Bacillati</taxon>
        <taxon>Actinomycetota</taxon>
        <taxon>Actinomycetes</taxon>
        <taxon>Micromonosporales</taxon>
        <taxon>Micromonosporaceae</taxon>
        <taxon>Micromonospora</taxon>
    </lineage>
</organism>
<dbReference type="OrthoDB" id="9895560at2"/>
<dbReference type="EMBL" id="FMIA01000002">
    <property type="protein sequence ID" value="SCL64629.1"/>
    <property type="molecule type" value="Genomic_DNA"/>
</dbReference>
<feature type="transmembrane region" description="Helical" evidence="1">
    <location>
        <begin position="79"/>
        <end position="108"/>
    </location>
</feature>
<reference evidence="2 3" key="1">
    <citation type="submission" date="2016-06" db="EMBL/GenBank/DDBJ databases">
        <authorList>
            <person name="Kjaerup R.B."/>
            <person name="Dalgaard T.S."/>
            <person name="Juul-Madsen H.R."/>
        </authorList>
    </citation>
    <scope>NUCLEOTIDE SEQUENCE [LARGE SCALE GENOMIC DNA]</scope>
    <source>
        <strain evidence="2 3">DSM 45577</strain>
    </source>
</reference>
<name>A0A1C6VE35_9ACTN</name>
<gene>
    <name evidence="2" type="ORF">GA0070617_5518</name>
</gene>
<evidence type="ECO:0000313" key="3">
    <source>
        <dbReference type="Proteomes" id="UP000198937"/>
    </source>
</evidence>
<feature type="transmembrane region" description="Helical" evidence="1">
    <location>
        <begin position="40"/>
        <end position="59"/>
    </location>
</feature>
<protein>
    <submittedName>
        <fullName evidence="2">Uncharacterized protein</fullName>
    </submittedName>
</protein>
<keyword evidence="3" id="KW-1185">Reference proteome</keyword>
<dbReference type="RefSeq" id="WP_139135785.1">
    <property type="nucleotide sequence ID" value="NZ_BMMJ01000007.1"/>
</dbReference>
<keyword evidence="1" id="KW-1133">Transmembrane helix</keyword>
<proteinExistence type="predicted"/>
<accession>A0A1C6VE35</accession>